<proteinExistence type="predicted"/>
<sequence length="117" mass="13089">MAGRQEGVVIFSSASKEKLYLMRNQAPSLIHPAIAWSKICGGSPGARYALRVKTANRKTRKGKRKPESKIARQCGNKMHMRKHPPAAFILRRKVLLEMEIRRANGYLEASSDLGMPS</sequence>
<reference evidence="3" key="1">
    <citation type="submission" date="2009-05" db="EMBL/GenBank/DDBJ databases">
        <title>The genome sequence of Ajellomyces capsulatus strain H143.</title>
        <authorList>
            <person name="Champion M."/>
            <person name="Cuomo C.A."/>
            <person name="Ma L.-J."/>
            <person name="Henn M.R."/>
            <person name="Sil A."/>
            <person name="Goldman B."/>
            <person name="Young S.K."/>
            <person name="Kodira C.D."/>
            <person name="Zeng Q."/>
            <person name="Koehrsen M."/>
            <person name="Alvarado L."/>
            <person name="Berlin A.M."/>
            <person name="Borenstein D."/>
            <person name="Chen Z."/>
            <person name="Engels R."/>
            <person name="Freedman E."/>
            <person name="Gellesch M."/>
            <person name="Goldberg J."/>
            <person name="Griggs A."/>
            <person name="Gujja S."/>
            <person name="Heiman D.I."/>
            <person name="Hepburn T.A."/>
            <person name="Howarth C."/>
            <person name="Jen D."/>
            <person name="Larson L."/>
            <person name="Lewis B."/>
            <person name="Mehta T."/>
            <person name="Park D."/>
            <person name="Pearson M."/>
            <person name="Roberts A."/>
            <person name="Saif S."/>
            <person name="Shea T.D."/>
            <person name="Shenoy N."/>
            <person name="Sisk P."/>
            <person name="Stolte C."/>
            <person name="Sykes S."/>
            <person name="Walk T."/>
            <person name="White J."/>
            <person name="Yandava C."/>
            <person name="Klein B."/>
            <person name="McEwen J.G."/>
            <person name="Puccia R."/>
            <person name="Goldman G.H."/>
            <person name="Felipe M.S."/>
            <person name="Nino-Vega G."/>
            <person name="San-Blas G."/>
            <person name="Taylor J.W."/>
            <person name="Mendoza L."/>
            <person name="Galagan J.E."/>
            <person name="Nusbaum C."/>
            <person name="Birren B.W."/>
        </authorList>
    </citation>
    <scope>NUCLEOTIDE SEQUENCE [LARGE SCALE GENOMIC DNA]</scope>
    <source>
        <strain evidence="3">H143</strain>
    </source>
</reference>
<dbReference type="HOGENOM" id="CLU_2084191_0_0_1"/>
<dbReference type="VEuPathDB" id="FungiDB:HCDG_00039"/>
<evidence type="ECO:0000256" key="1">
    <source>
        <dbReference type="SAM" id="MobiDB-lite"/>
    </source>
</evidence>
<feature type="region of interest" description="Disordered" evidence="1">
    <location>
        <begin position="56"/>
        <end position="77"/>
    </location>
</feature>
<evidence type="ECO:0000313" key="3">
    <source>
        <dbReference type="Proteomes" id="UP000002624"/>
    </source>
</evidence>
<dbReference type="AlphaFoldDB" id="C6H3M8"/>
<evidence type="ECO:0000313" key="2">
    <source>
        <dbReference type="EMBL" id="EER44460.1"/>
    </source>
</evidence>
<name>C6H3M8_AJECH</name>
<dbReference type="EMBL" id="GG692419">
    <property type="protein sequence ID" value="EER44460.1"/>
    <property type="molecule type" value="Genomic_DNA"/>
</dbReference>
<dbReference type="Proteomes" id="UP000002624">
    <property type="component" value="Unassembled WGS sequence"/>
</dbReference>
<accession>C6H3M8</accession>
<organism evidence="2 3">
    <name type="scientific">Ajellomyces capsulatus (strain H143)</name>
    <name type="common">Darling's disease fungus</name>
    <name type="synonym">Histoplasma capsulatum</name>
    <dbReference type="NCBI Taxonomy" id="544712"/>
    <lineage>
        <taxon>Eukaryota</taxon>
        <taxon>Fungi</taxon>
        <taxon>Dikarya</taxon>
        <taxon>Ascomycota</taxon>
        <taxon>Pezizomycotina</taxon>
        <taxon>Eurotiomycetes</taxon>
        <taxon>Eurotiomycetidae</taxon>
        <taxon>Onygenales</taxon>
        <taxon>Ajellomycetaceae</taxon>
        <taxon>Histoplasma</taxon>
    </lineage>
</organism>
<protein>
    <submittedName>
        <fullName evidence="2">Uncharacterized protein</fullName>
    </submittedName>
</protein>
<gene>
    <name evidence="2" type="ORF">HCDG_00039</name>
</gene>